<feature type="coiled-coil region" evidence="4">
    <location>
        <begin position="1879"/>
        <end position="1927"/>
    </location>
</feature>
<accession>A0A2T9ZLE4</accession>
<feature type="compositionally biased region" description="Polar residues" evidence="5">
    <location>
        <begin position="1659"/>
        <end position="1671"/>
    </location>
</feature>
<dbReference type="OrthoDB" id="343070at2759"/>
<feature type="coiled-coil region" evidence="4">
    <location>
        <begin position="796"/>
        <end position="823"/>
    </location>
</feature>
<dbReference type="GO" id="GO:0017056">
    <property type="term" value="F:structural constituent of nuclear pore"/>
    <property type="evidence" value="ECO:0007669"/>
    <property type="project" value="TreeGrafter"/>
</dbReference>
<feature type="coiled-coil region" evidence="4">
    <location>
        <begin position="1677"/>
        <end position="1711"/>
    </location>
</feature>
<evidence type="ECO:0000256" key="3">
    <source>
        <dbReference type="ARBA" id="ARBA00023242"/>
    </source>
</evidence>
<evidence type="ECO:0000256" key="2">
    <source>
        <dbReference type="ARBA" id="ARBA00023054"/>
    </source>
</evidence>
<protein>
    <submittedName>
        <fullName evidence="8">Uncharacterized protein</fullName>
    </submittedName>
</protein>
<feature type="coiled-coil region" evidence="4">
    <location>
        <begin position="617"/>
        <end position="691"/>
    </location>
</feature>
<reference evidence="8 9" key="1">
    <citation type="journal article" date="2018" name="MBio">
        <title>Comparative Genomics Reveals the Core Gene Toolbox for the Fungus-Insect Symbiosis.</title>
        <authorList>
            <person name="Wang Y."/>
            <person name="Stata M."/>
            <person name="Wang W."/>
            <person name="Stajich J.E."/>
            <person name="White M.M."/>
            <person name="Moncalvo J.M."/>
        </authorList>
    </citation>
    <scope>NUCLEOTIDE SEQUENCE [LARGE SCALE GENOMIC DNA]</scope>
    <source>
        <strain evidence="8 9">SC-DP-2</strain>
    </source>
</reference>
<dbReference type="GO" id="GO:0006406">
    <property type="term" value="P:mRNA export from nucleus"/>
    <property type="evidence" value="ECO:0007669"/>
    <property type="project" value="TreeGrafter"/>
</dbReference>
<feature type="coiled-coil region" evidence="4">
    <location>
        <begin position="1752"/>
        <end position="1824"/>
    </location>
</feature>
<feature type="coiled-coil region" evidence="4">
    <location>
        <begin position="1503"/>
        <end position="1586"/>
    </location>
</feature>
<evidence type="ECO:0000313" key="9">
    <source>
        <dbReference type="Proteomes" id="UP000245609"/>
    </source>
</evidence>
<evidence type="ECO:0000259" key="6">
    <source>
        <dbReference type="Pfam" id="PF07926"/>
    </source>
</evidence>
<evidence type="ECO:0000313" key="8">
    <source>
        <dbReference type="EMBL" id="PVV05408.1"/>
    </source>
</evidence>
<dbReference type="GO" id="GO:0005643">
    <property type="term" value="C:nuclear pore"/>
    <property type="evidence" value="ECO:0007669"/>
    <property type="project" value="TreeGrafter"/>
</dbReference>
<dbReference type="Pfam" id="PF07926">
    <property type="entry name" value="TPR_MLP1_2"/>
    <property type="match status" value="1"/>
</dbReference>
<organism evidence="8 9">
    <name type="scientific">Smittium megazygosporum</name>
    <dbReference type="NCBI Taxonomy" id="133381"/>
    <lineage>
        <taxon>Eukaryota</taxon>
        <taxon>Fungi</taxon>
        <taxon>Fungi incertae sedis</taxon>
        <taxon>Zoopagomycota</taxon>
        <taxon>Kickxellomycotina</taxon>
        <taxon>Harpellomycetes</taxon>
        <taxon>Harpellales</taxon>
        <taxon>Legeriomycetaceae</taxon>
        <taxon>Smittium</taxon>
    </lineage>
</organism>
<feature type="coiled-coil region" evidence="4">
    <location>
        <begin position="891"/>
        <end position="1121"/>
    </location>
</feature>
<dbReference type="PANTHER" id="PTHR18898:SF2">
    <property type="entry name" value="NUCLEOPROTEIN TPR"/>
    <property type="match status" value="1"/>
</dbReference>
<dbReference type="InterPro" id="IPR012929">
    <property type="entry name" value="Nucleoprot-TPR/MLP1-2_dom"/>
</dbReference>
<evidence type="ECO:0000256" key="5">
    <source>
        <dbReference type="SAM" id="MobiDB-lite"/>
    </source>
</evidence>
<sequence>MNSVYLSAEGLSDYLTSDDKSQLRMVADPDSLQSSDFYSSLLDIPSSIFALFLNYVAAANQPQSIEKSDNADATLLAAVICALLTKLTMLTKLSPKDASAYLTQLKETENLKALWGVEKAKLEQAVHEAETQTSVLNRQLENTKKELNSLKDQKDQFSNQVTKLTKANEQLLVRSSELENLNQNLKASNKNLQDEKMELMSQLADRRNHLDSANSENEFHKKSISELRSKITTYEQEIEKLRSTQSTFDVKEVLLQNNLQSSQKQILALSSDLETAQSKILEINRNYTTEKLALKSKIQTAEDELSATKTQLSAVQSDLSKTRTQLEAKTTQVSDLSQQLLSQEAQFKEEMSAQKRLTEVWENTANQTKERLLQIEAAVDTIDKNRDAERQKYKAAFDKADEEISHWQSMAHALEEKCKSLESQQSEFRKVFGEIEIDHQLLSPSVKAESALHRSKVSLSELWARNMSLDDQLINEKDERKKLQETLQEVLDELEERAPIIAAEREQYEQQKKLLSELMSERERFEENQSVLESSISEQKSLLSKLEKELQFVNRENSDLSVQVRKLLRMIEELRNNGQRIPDGGENDSEIENDNEILNESETNQIISENLVTFRDIKELQSQNRKLLRALRELASKVEEQELARQEEWNIIETEALQSAKDTIEQLTQQIKNLKSKNKALQTEKEILQKMKPSEFSSLKDSNTNIIDNYPTSIVDSDHLITQASNGDMPSIEKQFEEYKNESLLTRDQLKSDLDFHFKENSKLRISLSQCQAHLDLIKQQLLQQQQDYSYKASELDSLRLSNSRLVSQIESYEKQLDATASKNDQLLMSLESSNRRLAVVGAERDVLRKSEAQWKEEMSRWSQERESLTRVLENTTKMRDEWRELADVKVKDLEKQLLEAQTSILKEKQNSEKWERMWIVSDQQRTAFHNEMRANLDAAKNELKSSQSQLKEKEGELGIAVEKNKTLLDENSSLQLELNEFKRSQEEEEKELQKHKLISPDISLEVVQRKQIKELKLEIDKSQKTAQTWEQRAAMFKEMANGLEVSLEDLKATYQEFKDSSQATISKLETQVAEYQDTEKNNVNEIANLKEHNKKLEDESADQKTQIEKLKSDYATLEEQFKTSVSTLQEELYRQKNISMESQDLYQKELIVHAKQVEASLALRAQITELKNNIESLKSQLAQTEGEKVGLESELKTERDLSKAKISGLEERSKQLERQNDVLLTTLGVSSVESIINGYSSKADGGSNLNEGESNFEGGQINVENVSALGEVVMFQKQERDVAIARAEALSYEVDRLKAQLERTQKQLDDSRMELSKFTEEQQPSSIDNIRAGIIHLTESQEIEWKERLNEASILRESNSSLRQQLSSMSAEVTRLENGVATLRENYNSQSLNFISITSELDQRKREIQILEESNASWQKRNEQILAKYQRIDPVEHEELKVKAEELQTTCDSLKDDLAKTTQQLVETQKSTKENEDRAVLAAKTQFEGETNKLRLSFNSQQERLKLQIAEHQNAALKLNNQIAHLESELKRSKELVSSLEATIAEKNKQLLSLQNVSVFDKNTIDNLKKEKAEVEANLETKNSKNELWKSRFDLLRKQSIEKLSLRSEKINELREIIKNLTGSYPEDSATPEKNLVSTLNQASHTSENEAQDVHTGNGESEPSSANTAAKDTKEHEELVKKYQFVSEQLKQLRVENHKLQQENVALGQKVELAANVVDNNNGVGQVSETATLEPGEETIFSDSGSSFEKVQQLQDEVNALNKKLEDASKSLAESAEVYDKYNAINLKYEELVIRCDEYEAKLKQAELQRDELVTQLEKFKKDAYDKDEVNKAQIVVSIDKSLQTDFEFTDFSNTVSQDQSLKDHTASGEKTLPSENITEYLDKIHSLELEKNKLNEEISALQKQVEDLENLHKQATINWENEKEQLGLSIKESKSLYESLKEKQALDSKKSAEFLSQIAQLQAELGIAKNSVAGDETKLGISGTADKSNTLSAEQADQIVREAVDTARSEEKNKFNLTLADSIERAKKESEMRMKIQLSMAERKATLYSERIKQLEKMISELRNSAANSPKVVPVPATPQGAGVTSSSSTPQGPLANTKLQLSSDTGSNASKSLGPSADISASSITAQTQSNTGVKDESGKEGSGASKAVLTSSELIRQSFLKAQEASKMPVKETENPLKRENPNAGEETEINDSKKPKN</sequence>
<dbReference type="Proteomes" id="UP000245609">
    <property type="component" value="Unassembled WGS sequence"/>
</dbReference>
<comment type="caution">
    <text evidence="8">The sequence shown here is derived from an EMBL/GenBank/DDBJ whole genome shotgun (WGS) entry which is preliminary data.</text>
</comment>
<dbReference type="Gene3D" id="1.10.287.1490">
    <property type="match status" value="1"/>
</dbReference>
<gene>
    <name evidence="8" type="ORF">BB560_000072</name>
</gene>
<dbReference type="InterPro" id="IPR057974">
    <property type="entry name" value="NUA/TPR/MLP1-2-like_dom"/>
</dbReference>
<feature type="compositionally biased region" description="Polar residues" evidence="5">
    <location>
        <begin position="2085"/>
        <end position="2094"/>
    </location>
</feature>
<feature type="compositionally biased region" description="Polar residues" evidence="5">
    <location>
        <begin position="2100"/>
        <end position="2136"/>
    </location>
</feature>
<evidence type="ECO:0000259" key="7">
    <source>
        <dbReference type="Pfam" id="PF25785"/>
    </source>
</evidence>
<dbReference type="EMBL" id="MBFS01000007">
    <property type="protein sequence ID" value="PVV05408.1"/>
    <property type="molecule type" value="Genomic_DNA"/>
</dbReference>
<feature type="domain" description="NUA/TPR/MLP1-2-like" evidence="7">
    <location>
        <begin position="536"/>
        <end position="642"/>
    </location>
</feature>
<keyword evidence="2 4" id="KW-0175">Coiled coil</keyword>
<dbReference type="GO" id="GO:0006606">
    <property type="term" value="P:protein import into nucleus"/>
    <property type="evidence" value="ECO:0007669"/>
    <property type="project" value="InterPro"/>
</dbReference>
<feature type="domain" description="Nucleoprotein TPR/MLP1-2" evidence="6">
    <location>
        <begin position="1104"/>
        <end position="1226"/>
    </location>
</feature>
<feature type="coiled-coil region" evidence="4">
    <location>
        <begin position="1161"/>
        <end position="1227"/>
    </location>
</feature>
<feature type="region of interest" description="Disordered" evidence="5">
    <location>
        <begin position="1640"/>
        <end position="1676"/>
    </location>
</feature>
<keyword evidence="3" id="KW-0539">Nucleus</keyword>
<proteinExistence type="predicted"/>
<evidence type="ECO:0000256" key="4">
    <source>
        <dbReference type="SAM" id="Coils"/>
    </source>
</evidence>
<name>A0A2T9ZLE4_9FUNG</name>
<feature type="coiled-coil region" evidence="4">
    <location>
        <begin position="404"/>
        <end position="431"/>
    </location>
</feature>
<feature type="coiled-coil region" evidence="4">
    <location>
        <begin position="119"/>
        <end position="346"/>
    </location>
</feature>
<dbReference type="PANTHER" id="PTHR18898">
    <property type="entry name" value="NUCLEOPROTEIN TPR-RELATED"/>
    <property type="match status" value="1"/>
</dbReference>
<feature type="coiled-coil region" evidence="4">
    <location>
        <begin position="466"/>
        <end position="577"/>
    </location>
</feature>
<keyword evidence="9" id="KW-1185">Reference proteome</keyword>
<feature type="coiled-coil region" evidence="4">
    <location>
        <begin position="1367"/>
        <end position="1472"/>
    </location>
</feature>
<feature type="coiled-coil region" evidence="4">
    <location>
        <begin position="1288"/>
        <end position="1322"/>
    </location>
</feature>
<dbReference type="STRING" id="133381.A0A2T9ZLE4"/>
<feature type="coiled-coil region" evidence="4">
    <location>
        <begin position="2040"/>
        <end position="2067"/>
    </location>
</feature>
<dbReference type="Pfam" id="PF25785">
    <property type="entry name" value="TPR"/>
    <property type="match status" value="1"/>
</dbReference>
<feature type="region of interest" description="Disordered" evidence="5">
    <location>
        <begin position="2068"/>
        <end position="2202"/>
    </location>
</feature>
<feature type="compositionally biased region" description="Basic and acidic residues" evidence="5">
    <location>
        <begin position="2173"/>
        <end position="2185"/>
    </location>
</feature>
<evidence type="ECO:0000256" key="1">
    <source>
        <dbReference type="ARBA" id="ARBA00004123"/>
    </source>
</evidence>
<comment type="subcellular location">
    <subcellularLocation>
        <location evidence="1">Nucleus</location>
    </subcellularLocation>
</comment>